<proteinExistence type="predicted"/>
<dbReference type="SMART" id="SM00367">
    <property type="entry name" value="LRR_CC"/>
    <property type="match status" value="1"/>
</dbReference>
<dbReference type="InterPro" id="IPR006553">
    <property type="entry name" value="Leu-rich_rpt_Cys-con_subtyp"/>
</dbReference>
<dbReference type="Proteomes" id="UP000054558">
    <property type="component" value="Unassembled WGS sequence"/>
</dbReference>
<dbReference type="OrthoDB" id="10257471at2759"/>
<dbReference type="AlphaFoldDB" id="A0A1Y1ICW1"/>
<accession>A0A1Y1ICW1</accession>
<evidence type="ECO:0008006" key="4">
    <source>
        <dbReference type="Google" id="ProtNLM"/>
    </source>
</evidence>
<reference evidence="2 3" key="1">
    <citation type="journal article" date="2014" name="Nat. Commun.">
        <title>Klebsormidium flaccidum genome reveals primary factors for plant terrestrial adaptation.</title>
        <authorList>
            <person name="Hori K."/>
            <person name="Maruyama F."/>
            <person name="Fujisawa T."/>
            <person name="Togashi T."/>
            <person name="Yamamoto N."/>
            <person name="Seo M."/>
            <person name="Sato S."/>
            <person name="Yamada T."/>
            <person name="Mori H."/>
            <person name="Tajima N."/>
            <person name="Moriyama T."/>
            <person name="Ikeuchi M."/>
            <person name="Watanabe M."/>
            <person name="Wada H."/>
            <person name="Kobayashi K."/>
            <person name="Saito M."/>
            <person name="Masuda T."/>
            <person name="Sasaki-Sekimoto Y."/>
            <person name="Mashiguchi K."/>
            <person name="Awai K."/>
            <person name="Shimojima M."/>
            <person name="Masuda S."/>
            <person name="Iwai M."/>
            <person name="Nobusawa T."/>
            <person name="Narise T."/>
            <person name="Kondo S."/>
            <person name="Saito H."/>
            <person name="Sato R."/>
            <person name="Murakawa M."/>
            <person name="Ihara Y."/>
            <person name="Oshima-Yamada Y."/>
            <person name="Ohtaka K."/>
            <person name="Satoh M."/>
            <person name="Sonobe K."/>
            <person name="Ishii M."/>
            <person name="Ohtani R."/>
            <person name="Kanamori-Sato M."/>
            <person name="Honoki R."/>
            <person name="Miyazaki D."/>
            <person name="Mochizuki H."/>
            <person name="Umetsu J."/>
            <person name="Higashi K."/>
            <person name="Shibata D."/>
            <person name="Kamiya Y."/>
            <person name="Sato N."/>
            <person name="Nakamura Y."/>
            <person name="Tabata S."/>
            <person name="Ida S."/>
            <person name="Kurokawa K."/>
            <person name="Ohta H."/>
        </authorList>
    </citation>
    <scope>NUCLEOTIDE SEQUENCE [LARGE SCALE GENOMIC DNA]</scope>
    <source>
        <strain evidence="2 3">NIES-2285</strain>
    </source>
</reference>
<dbReference type="EMBL" id="DF237409">
    <property type="protein sequence ID" value="GAQ88794.1"/>
    <property type="molecule type" value="Genomic_DNA"/>
</dbReference>
<feature type="region of interest" description="Disordered" evidence="1">
    <location>
        <begin position="54"/>
        <end position="81"/>
    </location>
</feature>
<organism evidence="2 3">
    <name type="scientific">Klebsormidium nitens</name>
    <name type="common">Green alga</name>
    <name type="synonym">Ulothrix nitens</name>
    <dbReference type="NCBI Taxonomy" id="105231"/>
    <lineage>
        <taxon>Eukaryota</taxon>
        <taxon>Viridiplantae</taxon>
        <taxon>Streptophyta</taxon>
        <taxon>Klebsormidiophyceae</taxon>
        <taxon>Klebsormidiales</taxon>
        <taxon>Klebsormidiaceae</taxon>
        <taxon>Klebsormidium</taxon>
    </lineage>
</organism>
<evidence type="ECO:0000313" key="2">
    <source>
        <dbReference type="EMBL" id="GAQ88794.1"/>
    </source>
</evidence>
<dbReference type="SUPFAM" id="SSF52047">
    <property type="entry name" value="RNI-like"/>
    <property type="match status" value="1"/>
</dbReference>
<protein>
    <recommendedName>
        <fullName evidence="4">RNI-like protein</fullName>
    </recommendedName>
</protein>
<feature type="compositionally biased region" description="Low complexity" evidence="1">
    <location>
        <begin position="57"/>
        <end position="70"/>
    </location>
</feature>
<gene>
    <name evidence="2" type="ORF">KFL_004600050</name>
</gene>
<sequence length="415" mass="45570">MLRAGHGLRHHPSLGPSSDVAWLEDAPGALANLNLDSYELDLLANELLDLDMERNSSGRSASSSRCEGSNQTGTSSHKTATPFHRKASFLEAQATGPLGRGILAANARRAGFLEAEKQAKGPFRLSNLCLGLLGSSLEDLMDDVEVLGRILPQNAKAPLIAIARRRNLLNDKILVALCDESFEILDVSGSGVTAEGITAVARTCPGLRAVDIRCCPNISSKSIEALVRHCPEIHTLRLGGDAISNRTAQRSIKHLVPQLQSAEESSSWEEVNVDKVAVGAGALDWLIWPSVDEASLLRLEREFPRVTVNPKRRRDLPYYARLEEPLDGPLLDGIDPASWAHQVGNEKEDLEETQRSADASLVPIAERFRLAYVERYERTAAKRAKNKRRQERRAEKDFVANDIMARALILASMVR</sequence>
<evidence type="ECO:0000313" key="3">
    <source>
        <dbReference type="Proteomes" id="UP000054558"/>
    </source>
</evidence>
<evidence type="ECO:0000256" key="1">
    <source>
        <dbReference type="SAM" id="MobiDB-lite"/>
    </source>
</evidence>
<name>A0A1Y1ICW1_KLENI</name>
<keyword evidence="3" id="KW-1185">Reference proteome</keyword>
<dbReference type="Gene3D" id="3.80.10.10">
    <property type="entry name" value="Ribonuclease Inhibitor"/>
    <property type="match status" value="1"/>
</dbReference>
<dbReference type="OMA" id="PKTWAVC"/>
<dbReference type="InterPro" id="IPR032675">
    <property type="entry name" value="LRR_dom_sf"/>
</dbReference>